<name>A0ABP9KKE1_9NOCA</name>
<protein>
    <recommendedName>
        <fullName evidence="4">Tryptophan synthase beta chain-like PALP domain-containing protein</fullName>
    </recommendedName>
</protein>
<dbReference type="EMBL" id="BAABJM010000003">
    <property type="protein sequence ID" value="GAA5058675.1"/>
    <property type="molecule type" value="Genomic_DNA"/>
</dbReference>
<proteinExistence type="predicted"/>
<accession>A0ABP9KKE1</accession>
<sequence>MPSEYGAARSYCVNGHSHRAEGADVLVTTGAPQSNHARLTAAAAARAGLRSVLVFPGPPPTESRANGRGHCANGRGPCANGQGRATRETVLPGSTFDPIDGVCETTSEESERVSWLT</sequence>
<evidence type="ECO:0000313" key="3">
    <source>
        <dbReference type="Proteomes" id="UP001500603"/>
    </source>
</evidence>
<dbReference type="SUPFAM" id="SSF53686">
    <property type="entry name" value="Tryptophan synthase beta subunit-like PLP-dependent enzymes"/>
    <property type="match status" value="1"/>
</dbReference>
<evidence type="ECO:0000256" key="1">
    <source>
        <dbReference type="SAM" id="MobiDB-lite"/>
    </source>
</evidence>
<evidence type="ECO:0008006" key="4">
    <source>
        <dbReference type="Google" id="ProtNLM"/>
    </source>
</evidence>
<dbReference type="InterPro" id="IPR036052">
    <property type="entry name" value="TrpB-like_PALP_sf"/>
</dbReference>
<dbReference type="Gene3D" id="3.40.50.1100">
    <property type="match status" value="1"/>
</dbReference>
<feature type="region of interest" description="Disordered" evidence="1">
    <location>
        <begin position="57"/>
        <end position="117"/>
    </location>
</feature>
<organism evidence="2 3">
    <name type="scientific">Nocardia callitridis</name>
    <dbReference type="NCBI Taxonomy" id="648753"/>
    <lineage>
        <taxon>Bacteria</taxon>
        <taxon>Bacillati</taxon>
        <taxon>Actinomycetota</taxon>
        <taxon>Actinomycetes</taxon>
        <taxon>Mycobacteriales</taxon>
        <taxon>Nocardiaceae</taxon>
        <taxon>Nocardia</taxon>
    </lineage>
</organism>
<evidence type="ECO:0000313" key="2">
    <source>
        <dbReference type="EMBL" id="GAA5058675.1"/>
    </source>
</evidence>
<comment type="caution">
    <text evidence="2">The sequence shown here is derived from an EMBL/GenBank/DDBJ whole genome shotgun (WGS) entry which is preliminary data.</text>
</comment>
<dbReference type="Proteomes" id="UP001500603">
    <property type="component" value="Unassembled WGS sequence"/>
</dbReference>
<reference evidence="3" key="1">
    <citation type="journal article" date="2019" name="Int. J. Syst. Evol. Microbiol.">
        <title>The Global Catalogue of Microorganisms (GCM) 10K type strain sequencing project: providing services to taxonomists for standard genome sequencing and annotation.</title>
        <authorList>
            <consortium name="The Broad Institute Genomics Platform"/>
            <consortium name="The Broad Institute Genome Sequencing Center for Infectious Disease"/>
            <person name="Wu L."/>
            <person name="Ma J."/>
        </authorList>
    </citation>
    <scope>NUCLEOTIDE SEQUENCE [LARGE SCALE GENOMIC DNA]</scope>
    <source>
        <strain evidence="3">JCM 18298</strain>
    </source>
</reference>
<gene>
    <name evidence="2" type="ORF">GCM10023318_38270</name>
</gene>
<keyword evidence="3" id="KW-1185">Reference proteome</keyword>